<organism evidence="1 2">
    <name type="scientific">Armillaria gallica</name>
    <name type="common">Bulbous honey fungus</name>
    <name type="synonym">Armillaria bulbosa</name>
    <dbReference type="NCBI Taxonomy" id="47427"/>
    <lineage>
        <taxon>Eukaryota</taxon>
        <taxon>Fungi</taxon>
        <taxon>Dikarya</taxon>
        <taxon>Basidiomycota</taxon>
        <taxon>Agaricomycotina</taxon>
        <taxon>Agaricomycetes</taxon>
        <taxon>Agaricomycetidae</taxon>
        <taxon>Agaricales</taxon>
        <taxon>Marasmiineae</taxon>
        <taxon>Physalacriaceae</taxon>
        <taxon>Armillaria</taxon>
    </lineage>
</organism>
<dbReference type="InParanoid" id="A0A2H3D6Y7"/>
<keyword evidence="2" id="KW-1185">Reference proteome</keyword>
<name>A0A2H3D6Y7_ARMGA</name>
<sequence length="57" mass="6156">MGASANTQSTPAIRPLSTEELEWLNACMQALVQETRANKAATPERAFNAYSAKDTAQ</sequence>
<dbReference type="EMBL" id="KZ293667">
    <property type="protein sequence ID" value="PBK89870.1"/>
    <property type="molecule type" value="Genomic_DNA"/>
</dbReference>
<dbReference type="AlphaFoldDB" id="A0A2H3D6Y7"/>
<gene>
    <name evidence="1" type="ORF">ARMGADRAFT_1015017</name>
</gene>
<accession>A0A2H3D6Y7</accession>
<evidence type="ECO:0000313" key="1">
    <source>
        <dbReference type="EMBL" id="PBK89870.1"/>
    </source>
</evidence>
<proteinExistence type="predicted"/>
<protein>
    <submittedName>
        <fullName evidence="1">Uncharacterized protein</fullName>
    </submittedName>
</protein>
<reference evidence="2" key="1">
    <citation type="journal article" date="2017" name="Nat. Ecol. Evol.">
        <title>Genome expansion and lineage-specific genetic innovations in the forest pathogenic fungi Armillaria.</title>
        <authorList>
            <person name="Sipos G."/>
            <person name="Prasanna A.N."/>
            <person name="Walter M.C."/>
            <person name="O'Connor E."/>
            <person name="Balint B."/>
            <person name="Krizsan K."/>
            <person name="Kiss B."/>
            <person name="Hess J."/>
            <person name="Varga T."/>
            <person name="Slot J."/>
            <person name="Riley R."/>
            <person name="Boka B."/>
            <person name="Rigling D."/>
            <person name="Barry K."/>
            <person name="Lee J."/>
            <person name="Mihaltcheva S."/>
            <person name="LaButti K."/>
            <person name="Lipzen A."/>
            <person name="Waldron R."/>
            <person name="Moloney N.M."/>
            <person name="Sperisen C."/>
            <person name="Kredics L."/>
            <person name="Vagvoelgyi C."/>
            <person name="Patrignani A."/>
            <person name="Fitzpatrick D."/>
            <person name="Nagy I."/>
            <person name="Doyle S."/>
            <person name="Anderson J.B."/>
            <person name="Grigoriev I.V."/>
            <person name="Gueldener U."/>
            <person name="Muensterkoetter M."/>
            <person name="Nagy L.G."/>
        </authorList>
    </citation>
    <scope>NUCLEOTIDE SEQUENCE [LARGE SCALE GENOMIC DNA]</scope>
    <source>
        <strain evidence="2">Ar21-2</strain>
    </source>
</reference>
<evidence type="ECO:0000313" key="2">
    <source>
        <dbReference type="Proteomes" id="UP000217790"/>
    </source>
</evidence>
<dbReference type="Proteomes" id="UP000217790">
    <property type="component" value="Unassembled WGS sequence"/>
</dbReference>